<reference evidence="1 2" key="1">
    <citation type="journal article" date="2022" name="bioRxiv">
        <title>Genomics of Preaxostyla Flagellates Illuminates Evolutionary Transitions and the Path Towards Mitochondrial Loss.</title>
        <authorList>
            <person name="Novak L.V.F."/>
            <person name="Treitli S.C."/>
            <person name="Pyrih J."/>
            <person name="Halakuc P."/>
            <person name="Pipaliya S.V."/>
            <person name="Vacek V."/>
            <person name="Brzon O."/>
            <person name="Soukal P."/>
            <person name="Eme L."/>
            <person name="Dacks J.B."/>
            <person name="Karnkowska A."/>
            <person name="Elias M."/>
            <person name="Hampl V."/>
        </authorList>
    </citation>
    <scope>NUCLEOTIDE SEQUENCE [LARGE SCALE GENOMIC DNA]</scope>
    <source>
        <strain evidence="1">NAU3</strain>
        <tissue evidence="1">Gut</tissue>
    </source>
</reference>
<accession>A0ABQ9XVH4</accession>
<gene>
    <name evidence="1" type="ORF">BLNAU_9526</name>
</gene>
<protein>
    <submittedName>
        <fullName evidence="1">Uncharacterized protein</fullName>
    </submittedName>
</protein>
<evidence type="ECO:0000313" key="1">
    <source>
        <dbReference type="EMBL" id="KAK2955479.1"/>
    </source>
</evidence>
<dbReference type="EMBL" id="JARBJD010000066">
    <property type="protein sequence ID" value="KAK2955479.1"/>
    <property type="molecule type" value="Genomic_DNA"/>
</dbReference>
<proteinExistence type="predicted"/>
<organism evidence="1 2">
    <name type="scientific">Blattamonas nauphoetae</name>
    <dbReference type="NCBI Taxonomy" id="2049346"/>
    <lineage>
        <taxon>Eukaryota</taxon>
        <taxon>Metamonada</taxon>
        <taxon>Preaxostyla</taxon>
        <taxon>Oxymonadida</taxon>
        <taxon>Blattamonas</taxon>
    </lineage>
</organism>
<dbReference type="Proteomes" id="UP001281761">
    <property type="component" value="Unassembled WGS sequence"/>
</dbReference>
<name>A0ABQ9XVH4_9EUKA</name>
<evidence type="ECO:0000313" key="2">
    <source>
        <dbReference type="Proteomes" id="UP001281761"/>
    </source>
</evidence>
<keyword evidence="2" id="KW-1185">Reference proteome</keyword>
<sequence>MQYSPTKQIVAPLSPTNRQAKTRRMRQVQLPECPEDVIGNLHRYPLLVWYDPTTSNDSEDSLLNDDRSKTLRSLVASKCETGEELKWMDLMEWFVCAVIGLNSKGFCCNNSFWFDWDDVVVDGFGTARINLSASRSDSFPPNSPQSLSNAIADLSLLFLVLIDQLSQSNCLPKRLELHSRINVISTVLRHLLSQVVGTDHLDLACDPSDFEEIVNTCANKFINSIPSHLSLNEHLICMTMDFASALNDLSNLDSENHTDQLADTENDHHSPSLTHFLQLLDPDLFEEAKRISSWKEFLQKVAGGEEVEVCLLFVDFDFQNDTSFLKLPFFQPTLLSLQAKFQQLASSLDESADSSTSSLISLHSSPHTSLETHLDSSLRTLSSSSHLKQESLQLLAILHSLLSSPLPPSHSKDSSPDISDWSYPSFHQKDVSPTEKFGPDIFDVSENEDLTLSLIRCHSVCNLVGAESCIHDLPVFFDRTVSVLHTSNSLIRTAAFSLFEDLVDMSSVIPLYPRLWYRLRTAFRDGRLEEQDALLRISSNWIGRLSLVPSLPPFLATEFDWAGLISADLRNDYSFFYSIVLIMFLRHPSIEDKIEKAVFTRIILSFEQHQHAVN</sequence>
<comment type="caution">
    <text evidence="1">The sequence shown here is derived from an EMBL/GenBank/DDBJ whole genome shotgun (WGS) entry which is preliminary data.</text>
</comment>